<proteinExistence type="inferred from homology"/>
<dbReference type="InterPro" id="IPR042100">
    <property type="entry name" value="Bug_dom1"/>
</dbReference>
<dbReference type="CDD" id="cd07012">
    <property type="entry name" value="PBP2_Bug_TTT"/>
    <property type="match status" value="1"/>
</dbReference>
<comment type="similarity">
    <text evidence="1">Belongs to the UPF0065 (bug) family.</text>
</comment>
<feature type="signal peptide" evidence="2">
    <location>
        <begin position="1"/>
        <end position="22"/>
    </location>
</feature>
<evidence type="ECO:0000256" key="2">
    <source>
        <dbReference type="SAM" id="SignalP"/>
    </source>
</evidence>
<dbReference type="SUPFAM" id="SSF53850">
    <property type="entry name" value="Periplasmic binding protein-like II"/>
    <property type="match status" value="1"/>
</dbReference>
<evidence type="ECO:0000313" key="3">
    <source>
        <dbReference type="EMBL" id="WPB86674.1"/>
    </source>
</evidence>
<dbReference type="PANTHER" id="PTHR42928">
    <property type="entry name" value="TRICARBOXYLATE-BINDING PROTEIN"/>
    <property type="match status" value="1"/>
</dbReference>
<protein>
    <submittedName>
        <fullName evidence="3">Tripartite tricarboxylate transporter substrate binding protein</fullName>
    </submittedName>
</protein>
<keyword evidence="4" id="KW-1185">Reference proteome</keyword>
<dbReference type="InterPro" id="IPR005064">
    <property type="entry name" value="BUG"/>
</dbReference>
<dbReference type="Gene3D" id="3.40.190.150">
    <property type="entry name" value="Bordetella uptake gene, domain 1"/>
    <property type="match status" value="1"/>
</dbReference>
<gene>
    <name evidence="3" type="ORF">R9Z33_07290</name>
</gene>
<dbReference type="RefSeq" id="WP_318650643.1">
    <property type="nucleotide sequence ID" value="NZ_CP137852.1"/>
</dbReference>
<sequence>MPTRRAALALASAPLWPAPLWPAPLWPTAIRSAKAQSGWPAARPIEIFVGFSAGGGVDVMARAVAPFLTNLLPGARFVIVNRPGAGGQLGHEAAANAAADGYALGATTMPGLVSHPIERPVRYRAADLTYLANVVDDPCALFVRPESPYRTLADVIAAGRARPEVLTYGLTGIGSDDHLTMFRFEAATGARLTHVPFPGIGQMLPQVFSGQVDLAAMNVSEALPFVREGRLRGIGQAAAARWPGLPDLPTYREQGVDVLGSASRGFVGPAGLPPEITERLLAAFTAMLADPAFLREAERLAMPLRPVLGADYRAMALAMDAELRALWQARRWTQG</sequence>
<evidence type="ECO:0000256" key="1">
    <source>
        <dbReference type="ARBA" id="ARBA00006987"/>
    </source>
</evidence>
<reference evidence="3 4" key="1">
    <citation type="submission" date="2023-11" db="EMBL/GenBank/DDBJ databases">
        <title>Arctic aerobic anoxygenic photoheterotroph Sediminicoccus rosea KRV36 adapts its photosynthesis to long days of polar summer.</title>
        <authorList>
            <person name="Tomasch J."/>
            <person name="Kopejtka K."/>
            <person name="Bily T."/>
            <person name="Gardiner A.T."/>
            <person name="Gardian Z."/>
            <person name="Shivaramu S."/>
            <person name="Koblizek M."/>
            <person name="Engelhardt F."/>
            <person name="Kaftan D."/>
        </authorList>
    </citation>
    <scope>NUCLEOTIDE SEQUENCE [LARGE SCALE GENOMIC DNA]</scope>
    <source>
        <strain evidence="3 4">R-30</strain>
    </source>
</reference>
<organism evidence="3 4">
    <name type="scientific">Sediminicoccus rosea</name>
    <dbReference type="NCBI Taxonomy" id="1225128"/>
    <lineage>
        <taxon>Bacteria</taxon>
        <taxon>Pseudomonadati</taxon>
        <taxon>Pseudomonadota</taxon>
        <taxon>Alphaproteobacteria</taxon>
        <taxon>Acetobacterales</taxon>
        <taxon>Roseomonadaceae</taxon>
        <taxon>Sediminicoccus</taxon>
    </lineage>
</organism>
<dbReference type="EMBL" id="CP137852">
    <property type="protein sequence ID" value="WPB86674.1"/>
    <property type="molecule type" value="Genomic_DNA"/>
</dbReference>
<accession>A0ABZ0PLQ9</accession>
<keyword evidence="2" id="KW-0732">Signal</keyword>
<feature type="chain" id="PRO_5046448942" evidence="2">
    <location>
        <begin position="23"/>
        <end position="335"/>
    </location>
</feature>
<evidence type="ECO:0000313" key="4">
    <source>
        <dbReference type="Proteomes" id="UP001305521"/>
    </source>
</evidence>
<dbReference type="Pfam" id="PF03401">
    <property type="entry name" value="TctC"/>
    <property type="match status" value="1"/>
</dbReference>
<dbReference type="Proteomes" id="UP001305521">
    <property type="component" value="Chromosome"/>
</dbReference>
<dbReference type="Gene3D" id="3.40.190.10">
    <property type="entry name" value="Periplasmic binding protein-like II"/>
    <property type="match status" value="1"/>
</dbReference>
<dbReference type="PANTHER" id="PTHR42928:SF5">
    <property type="entry name" value="BLR1237 PROTEIN"/>
    <property type="match status" value="1"/>
</dbReference>
<name>A0ABZ0PLQ9_9PROT</name>
<dbReference type="PIRSF" id="PIRSF017082">
    <property type="entry name" value="YflP"/>
    <property type="match status" value="1"/>
</dbReference>